<sequence length="257" mass="28131">MPLGAKYAISRDRFLILNPLKQLSACKAYRYPSVPCTTFVHRARSTRMNPEQHSPIIARLLYSNAQWAADVTHSNPNFFPETVKGQEPKVLWIGCADSRVPESVITASKPGDIFTTRNIANQFPIGDISAESVLQYAVNNLGVDHIIVAGHTNCGGAAAALATARKGEPIPNASSLEKWLSPLIKRVIAMDISPDVSDSEALLAVVKENVKMQIENICETDTIRHAKRKLLVHGWVYGLGDGRITDLHLTRVIEGTA</sequence>
<dbReference type="GO" id="GO:0004089">
    <property type="term" value="F:carbonate dehydratase activity"/>
    <property type="evidence" value="ECO:0007669"/>
    <property type="project" value="UniProtKB-UniRule"/>
</dbReference>
<dbReference type="PANTHER" id="PTHR11002:SF76">
    <property type="entry name" value="CARBONIC ANHYDRASE"/>
    <property type="match status" value="1"/>
</dbReference>
<comment type="caution">
    <text evidence="9">The sequence shown here is derived from an EMBL/GenBank/DDBJ whole genome shotgun (WGS) entry which is preliminary data.</text>
</comment>
<dbReference type="InterPro" id="IPR015892">
    <property type="entry name" value="Carbonic_anhydrase_CS"/>
</dbReference>
<dbReference type="GO" id="GO:0008270">
    <property type="term" value="F:zinc ion binding"/>
    <property type="evidence" value="ECO:0007669"/>
    <property type="project" value="UniProtKB-UniRule"/>
</dbReference>
<dbReference type="SMART" id="SM00947">
    <property type="entry name" value="Pro_CA"/>
    <property type="match status" value="1"/>
</dbReference>
<keyword evidence="4 7" id="KW-0862">Zinc</keyword>
<feature type="binding site" evidence="7">
    <location>
        <position position="97"/>
    </location>
    <ligand>
        <name>Zn(2+)</name>
        <dbReference type="ChEBI" id="CHEBI:29105"/>
    </ligand>
</feature>
<proteinExistence type="inferred from homology"/>
<protein>
    <recommendedName>
        <fullName evidence="2 8">Carbonic anhydrase</fullName>
        <ecNumber evidence="2 8">4.2.1.1</ecNumber>
    </recommendedName>
    <alternativeName>
        <fullName evidence="8">Carbonate dehydratase</fullName>
    </alternativeName>
</protein>
<comment type="cofactor">
    <cofactor evidence="7">
        <name>Zn(2+)</name>
        <dbReference type="ChEBI" id="CHEBI:29105"/>
    </cofactor>
    <text evidence="7">Binds 1 zinc ion per subunit.</text>
</comment>
<evidence type="ECO:0000256" key="8">
    <source>
        <dbReference type="RuleBase" id="RU003956"/>
    </source>
</evidence>
<dbReference type="EC" id="4.2.1.1" evidence="2 8"/>
<dbReference type="Gene3D" id="3.40.1050.10">
    <property type="entry name" value="Carbonic anhydrase"/>
    <property type="match status" value="1"/>
</dbReference>
<feature type="binding site" evidence="7">
    <location>
        <position position="151"/>
    </location>
    <ligand>
        <name>Zn(2+)</name>
        <dbReference type="ChEBI" id="CHEBI:29105"/>
    </ligand>
</feature>
<dbReference type="PANTHER" id="PTHR11002">
    <property type="entry name" value="CARBONIC ANHYDRASE"/>
    <property type="match status" value="1"/>
</dbReference>
<accession>A0AAV5A7N2</accession>
<evidence type="ECO:0000256" key="5">
    <source>
        <dbReference type="ARBA" id="ARBA00023239"/>
    </source>
</evidence>
<dbReference type="GO" id="GO:0034599">
    <property type="term" value="P:cellular response to oxidative stress"/>
    <property type="evidence" value="ECO:0007669"/>
    <property type="project" value="TreeGrafter"/>
</dbReference>
<dbReference type="GO" id="GO:0071244">
    <property type="term" value="P:cellular response to carbon dioxide"/>
    <property type="evidence" value="ECO:0007669"/>
    <property type="project" value="TreeGrafter"/>
</dbReference>
<dbReference type="Pfam" id="PF00484">
    <property type="entry name" value="Pro_CA"/>
    <property type="match status" value="1"/>
</dbReference>
<dbReference type="SUPFAM" id="SSF53056">
    <property type="entry name" value="beta-carbonic anhydrase, cab"/>
    <property type="match status" value="1"/>
</dbReference>
<feature type="binding site" evidence="7">
    <location>
        <position position="154"/>
    </location>
    <ligand>
        <name>Zn(2+)</name>
        <dbReference type="ChEBI" id="CHEBI:29105"/>
    </ligand>
</feature>
<evidence type="ECO:0000313" key="10">
    <source>
        <dbReference type="Proteomes" id="UP001050691"/>
    </source>
</evidence>
<dbReference type="Proteomes" id="UP001050691">
    <property type="component" value="Unassembled WGS sequence"/>
</dbReference>
<comment type="similarity">
    <text evidence="1 8">Belongs to the beta-class carbonic anhydrase family.</text>
</comment>
<evidence type="ECO:0000256" key="2">
    <source>
        <dbReference type="ARBA" id="ARBA00012925"/>
    </source>
</evidence>
<evidence type="ECO:0000313" key="9">
    <source>
        <dbReference type="EMBL" id="GJJ09259.1"/>
    </source>
</evidence>
<keyword evidence="10" id="KW-1185">Reference proteome</keyword>
<dbReference type="InterPro" id="IPR036874">
    <property type="entry name" value="Carbonic_anhydrase_sf"/>
</dbReference>
<dbReference type="InterPro" id="IPR001765">
    <property type="entry name" value="Carbonic_anhydrase"/>
</dbReference>
<evidence type="ECO:0000256" key="7">
    <source>
        <dbReference type="PIRSR" id="PIRSR601765-1"/>
    </source>
</evidence>
<keyword evidence="5 8" id="KW-0456">Lyase</keyword>
<evidence type="ECO:0000256" key="1">
    <source>
        <dbReference type="ARBA" id="ARBA00006217"/>
    </source>
</evidence>
<dbReference type="GO" id="GO:0015976">
    <property type="term" value="P:carbon utilization"/>
    <property type="evidence" value="ECO:0007669"/>
    <property type="project" value="InterPro"/>
</dbReference>
<dbReference type="PROSITE" id="PS00705">
    <property type="entry name" value="PROK_CO2_ANHYDRASE_2"/>
    <property type="match status" value="1"/>
</dbReference>
<feature type="binding site" evidence="7">
    <location>
        <position position="95"/>
    </location>
    <ligand>
        <name>Zn(2+)</name>
        <dbReference type="ChEBI" id="CHEBI:29105"/>
    </ligand>
</feature>
<dbReference type="AlphaFoldDB" id="A0AAV5A7N2"/>
<comment type="catalytic activity">
    <reaction evidence="6 8">
        <text>hydrogencarbonate + H(+) = CO2 + H2O</text>
        <dbReference type="Rhea" id="RHEA:10748"/>
        <dbReference type="ChEBI" id="CHEBI:15377"/>
        <dbReference type="ChEBI" id="CHEBI:15378"/>
        <dbReference type="ChEBI" id="CHEBI:16526"/>
        <dbReference type="ChEBI" id="CHEBI:17544"/>
        <dbReference type="EC" id="4.2.1.1"/>
    </reaction>
</comment>
<name>A0AAV5A7N2_9AGAM</name>
<dbReference type="CDD" id="cd00883">
    <property type="entry name" value="beta_CA_cladeA"/>
    <property type="match status" value="1"/>
</dbReference>
<evidence type="ECO:0000256" key="4">
    <source>
        <dbReference type="ARBA" id="ARBA00022833"/>
    </source>
</evidence>
<dbReference type="EMBL" id="BPWL01000004">
    <property type="protein sequence ID" value="GJJ09259.1"/>
    <property type="molecule type" value="Genomic_DNA"/>
</dbReference>
<reference evidence="9" key="1">
    <citation type="submission" date="2021-10" db="EMBL/GenBank/DDBJ databases">
        <title>De novo Genome Assembly of Clathrus columnatus (Basidiomycota, Fungi) Using Illumina and Nanopore Sequence Data.</title>
        <authorList>
            <person name="Ogiso-Tanaka E."/>
            <person name="Itagaki H."/>
            <person name="Hosoya T."/>
            <person name="Hosaka K."/>
        </authorList>
    </citation>
    <scope>NUCLEOTIDE SEQUENCE</scope>
    <source>
        <strain evidence="9">MO-923</strain>
    </source>
</reference>
<gene>
    <name evidence="9" type="ORF">Clacol_003481</name>
</gene>
<evidence type="ECO:0000256" key="6">
    <source>
        <dbReference type="ARBA" id="ARBA00048348"/>
    </source>
</evidence>
<keyword evidence="3 7" id="KW-0479">Metal-binding</keyword>
<organism evidence="9 10">
    <name type="scientific">Clathrus columnatus</name>
    <dbReference type="NCBI Taxonomy" id="1419009"/>
    <lineage>
        <taxon>Eukaryota</taxon>
        <taxon>Fungi</taxon>
        <taxon>Dikarya</taxon>
        <taxon>Basidiomycota</taxon>
        <taxon>Agaricomycotina</taxon>
        <taxon>Agaricomycetes</taxon>
        <taxon>Phallomycetidae</taxon>
        <taxon>Phallales</taxon>
        <taxon>Clathraceae</taxon>
        <taxon>Clathrus</taxon>
    </lineage>
</organism>
<evidence type="ECO:0000256" key="3">
    <source>
        <dbReference type="ARBA" id="ARBA00022723"/>
    </source>
</evidence>
<comment type="function">
    <text evidence="8">Reversible hydration of carbon dioxide.</text>
</comment>